<dbReference type="Pfam" id="PF25963">
    <property type="entry name" value="Beta-barrel_AAEA"/>
    <property type="match status" value="1"/>
</dbReference>
<dbReference type="Proteomes" id="UP000306236">
    <property type="component" value="Unassembled WGS sequence"/>
</dbReference>
<protein>
    <submittedName>
        <fullName evidence="4">Multidrug transporter subunit MdtN</fullName>
    </submittedName>
</protein>
<dbReference type="SUPFAM" id="SSF111369">
    <property type="entry name" value="HlyD-like secretion proteins"/>
    <property type="match status" value="1"/>
</dbReference>
<dbReference type="PANTHER" id="PTHR30367:SF1">
    <property type="entry name" value="MULTIDRUG RESISTANCE PROTEIN MDTN"/>
    <property type="match status" value="1"/>
</dbReference>
<sequence length="350" mass="37972">MTQNAKRSPRRFFAILIVVFILVVTAWAGWVLLQHARSNPLSEDAVIQADIVHISSAIPGQLKTIHVQEGSRVAKGDLLYELDPLVYELQVQQAEAQLAIAQSALTSTGRRIRAETDNASIANEQITRARTNLAYAESSLRRLTPLAAKGYVTQQELDTAKTAVNDARISLSQAQSQYSAAGNLVGQVDGTEAAVRNAEATLGLAQKALKDTAIYAPSDGLVVGLTVSAGEHMISGQSLFTLINTNTWNATGFFLETDLDKIQVGQCASVFVLSSPKRELKGRVSSIGWGVNNAEMVSLPRALPYVQKSLNWVHVAQRFPVRIALETAPEELMRMGASATVMIRDMQDCE</sequence>
<dbReference type="OrthoDB" id="9811754at2"/>
<dbReference type="RefSeq" id="WP_136404613.1">
    <property type="nucleotide sequence ID" value="NZ_SSWX01000001.1"/>
</dbReference>
<dbReference type="Pfam" id="PF25917">
    <property type="entry name" value="BSH_RND"/>
    <property type="match status" value="1"/>
</dbReference>
<proteinExistence type="predicted"/>
<comment type="caution">
    <text evidence="4">The sequence shown here is derived from an EMBL/GenBank/DDBJ whole genome shotgun (WGS) entry which is preliminary data.</text>
</comment>
<name>A0A4S5BTV1_9BURK</name>
<dbReference type="InterPro" id="IPR058634">
    <property type="entry name" value="AaeA-lik-b-barrel"/>
</dbReference>
<evidence type="ECO:0000313" key="4">
    <source>
        <dbReference type="EMBL" id="THJ36354.1"/>
    </source>
</evidence>
<keyword evidence="1" id="KW-0472">Membrane</keyword>
<dbReference type="InterPro" id="IPR050393">
    <property type="entry name" value="MFP_Efflux_Pump"/>
</dbReference>
<evidence type="ECO:0000259" key="3">
    <source>
        <dbReference type="Pfam" id="PF25963"/>
    </source>
</evidence>
<dbReference type="EMBL" id="SSWX01000001">
    <property type="protein sequence ID" value="THJ36354.1"/>
    <property type="molecule type" value="Genomic_DNA"/>
</dbReference>
<dbReference type="Gene3D" id="2.40.30.170">
    <property type="match status" value="1"/>
</dbReference>
<evidence type="ECO:0000313" key="5">
    <source>
        <dbReference type="Proteomes" id="UP000306236"/>
    </source>
</evidence>
<dbReference type="PANTHER" id="PTHR30367">
    <property type="entry name" value="P-HYDROXYBENZOIC ACID EFFLUX PUMP SUBUNIT AAEA-RELATED"/>
    <property type="match status" value="1"/>
</dbReference>
<feature type="domain" description="p-hydroxybenzoic acid efflux pump subunit AaeA-like beta-barrel" evidence="3">
    <location>
        <begin position="250"/>
        <end position="343"/>
    </location>
</feature>
<feature type="domain" description="Multidrug resistance protein MdtA-like barrel-sandwich hybrid" evidence="2">
    <location>
        <begin position="51"/>
        <end position="243"/>
    </location>
</feature>
<keyword evidence="1" id="KW-0812">Transmembrane</keyword>
<accession>A0A4S5BTV1</accession>
<dbReference type="AlphaFoldDB" id="A0A4S5BTV1"/>
<dbReference type="Gene3D" id="2.40.50.100">
    <property type="match status" value="1"/>
</dbReference>
<dbReference type="InterPro" id="IPR058625">
    <property type="entry name" value="MdtA-like_BSH"/>
</dbReference>
<dbReference type="NCBIfam" id="NF007785">
    <property type="entry name" value="PRK10476.1"/>
    <property type="match status" value="1"/>
</dbReference>
<keyword evidence="1" id="KW-1133">Transmembrane helix</keyword>
<dbReference type="SUPFAM" id="SSF56954">
    <property type="entry name" value="Outer membrane efflux proteins (OEP)"/>
    <property type="match status" value="1"/>
</dbReference>
<evidence type="ECO:0000256" key="1">
    <source>
        <dbReference type="SAM" id="Phobius"/>
    </source>
</evidence>
<reference evidence="4 5" key="1">
    <citation type="submission" date="2019-04" db="EMBL/GenBank/DDBJ databases">
        <title>Lampropedia sp YIM MLB12 draf genome.</title>
        <authorList>
            <person name="Wang Y.-X."/>
        </authorList>
    </citation>
    <scope>NUCLEOTIDE SEQUENCE [LARGE SCALE GENOMIC DNA]</scope>
    <source>
        <strain evidence="4 5">YIM MLB12</strain>
    </source>
</reference>
<keyword evidence="5" id="KW-1185">Reference proteome</keyword>
<evidence type="ECO:0000259" key="2">
    <source>
        <dbReference type="Pfam" id="PF25917"/>
    </source>
</evidence>
<organism evidence="4 5">
    <name type="scientific">Lampropedia aestuarii</name>
    <dbReference type="NCBI Taxonomy" id="2562762"/>
    <lineage>
        <taxon>Bacteria</taxon>
        <taxon>Pseudomonadati</taxon>
        <taxon>Pseudomonadota</taxon>
        <taxon>Betaproteobacteria</taxon>
        <taxon>Burkholderiales</taxon>
        <taxon>Comamonadaceae</taxon>
        <taxon>Lampropedia</taxon>
    </lineage>
</organism>
<feature type="transmembrane region" description="Helical" evidence="1">
    <location>
        <begin position="12"/>
        <end position="33"/>
    </location>
</feature>
<gene>
    <name evidence="4" type="primary">mdtN</name>
    <name evidence="4" type="ORF">E8K88_00125</name>
</gene>